<name>A0AA38NZS8_9AGAR</name>
<gene>
    <name evidence="2" type="ORF">F5878DRAFT_521927</name>
</gene>
<proteinExistence type="predicted"/>
<evidence type="ECO:0000256" key="1">
    <source>
        <dbReference type="SAM" id="MobiDB-lite"/>
    </source>
</evidence>
<dbReference type="Proteomes" id="UP001163846">
    <property type="component" value="Unassembled WGS sequence"/>
</dbReference>
<feature type="non-terminal residue" evidence="2">
    <location>
        <position position="123"/>
    </location>
</feature>
<protein>
    <submittedName>
        <fullName evidence="2">Uncharacterized protein</fullName>
    </submittedName>
</protein>
<dbReference type="EMBL" id="MU806654">
    <property type="protein sequence ID" value="KAJ3833678.1"/>
    <property type="molecule type" value="Genomic_DNA"/>
</dbReference>
<feature type="compositionally biased region" description="Basic and acidic residues" evidence="1">
    <location>
        <begin position="1"/>
        <end position="14"/>
    </location>
</feature>
<accession>A0AA38NZS8</accession>
<reference evidence="2" key="1">
    <citation type="submission" date="2022-08" db="EMBL/GenBank/DDBJ databases">
        <authorList>
            <consortium name="DOE Joint Genome Institute"/>
            <person name="Min B."/>
            <person name="Riley R."/>
            <person name="Sierra-Patev S."/>
            <person name="Naranjo-Ortiz M."/>
            <person name="Looney B."/>
            <person name="Konkel Z."/>
            <person name="Slot J.C."/>
            <person name="Sakamoto Y."/>
            <person name="Steenwyk J.L."/>
            <person name="Rokas A."/>
            <person name="Carro J."/>
            <person name="Camarero S."/>
            <person name="Ferreira P."/>
            <person name="Molpeceres G."/>
            <person name="Ruiz-Duenas F.J."/>
            <person name="Serrano A."/>
            <person name="Henrissat B."/>
            <person name="Drula E."/>
            <person name="Hughes K.W."/>
            <person name="Mata J.L."/>
            <person name="Ishikawa N.K."/>
            <person name="Vargas-Isla R."/>
            <person name="Ushijima S."/>
            <person name="Smith C.A."/>
            <person name="Ahrendt S."/>
            <person name="Andreopoulos W."/>
            <person name="He G."/>
            <person name="Labutti K."/>
            <person name="Lipzen A."/>
            <person name="Ng V."/>
            <person name="Sandor L."/>
            <person name="Barry K."/>
            <person name="Martinez A.T."/>
            <person name="Xiao Y."/>
            <person name="Gibbons J.G."/>
            <person name="Terashima K."/>
            <person name="Hibbett D.S."/>
            <person name="Grigoriev I.V."/>
        </authorList>
    </citation>
    <scope>NUCLEOTIDE SEQUENCE</scope>
    <source>
        <strain evidence="2">TFB9207</strain>
    </source>
</reference>
<evidence type="ECO:0000313" key="3">
    <source>
        <dbReference type="Proteomes" id="UP001163846"/>
    </source>
</evidence>
<evidence type="ECO:0000313" key="2">
    <source>
        <dbReference type="EMBL" id="KAJ3833678.1"/>
    </source>
</evidence>
<keyword evidence="3" id="KW-1185">Reference proteome</keyword>
<feature type="region of interest" description="Disordered" evidence="1">
    <location>
        <begin position="1"/>
        <end position="22"/>
    </location>
</feature>
<comment type="caution">
    <text evidence="2">The sequence shown here is derived from an EMBL/GenBank/DDBJ whole genome shotgun (WGS) entry which is preliminary data.</text>
</comment>
<dbReference type="AlphaFoldDB" id="A0AA38NZS8"/>
<sequence length="123" mass="14079">MADMMRDHHSKIQLDDNDPDPMERERAIQNVLERIDCKIHENHAQDLGNLLTDEAVAEALRLSANHKAPGLNGISYEIWKTIHARYTNAAKHNTRTFNIVQTLRKVFNDITQNEISQGMGFAE</sequence>
<organism evidence="2 3">
    <name type="scientific">Lentinula raphanica</name>
    <dbReference type="NCBI Taxonomy" id="153919"/>
    <lineage>
        <taxon>Eukaryota</taxon>
        <taxon>Fungi</taxon>
        <taxon>Dikarya</taxon>
        <taxon>Basidiomycota</taxon>
        <taxon>Agaricomycotina</taxon>
        <taxon>Agaricomycetes</taxon>
        <taxon>Agaricomycetidae</taxon>
        <taxon>Agaricales</taxon>
        <taxon>Marasmiineae</taxon>
        <taxon>Omphalotaceae</taxon>
        <taxon>Lentinula</taxon>
    </lineage>
</organism>